<comment type="caution">
    <text evidence="2">The sequence shown here is derived from an EMBL/GenBank/DDBJ whole genome shotgun (WGS) entry which is preliminary data.</text>
</comment>
<protein>
    <recommendedName>
        <fullName evidence="1">DUF7330 domain-containing protein</fullName>
    </recommendedName>
</protein>
<evidence type="ECO:0000313" key="2">
    <source>
        <dbReference type="EMBL" id="GJE99154.1"/>
    </source>
</evidence>
<sequence length="206" mass="21760">MTAVSRSGAADARVDVCMYYTAAHVADRTQLLREQPAASATASRSRAKQPQRVANLESDLGTFGHVPGDLADGVQFDRIALSGTTDPIQAKQGGSGVFFTVGAQTSNGDVHLRVPEAPLDAALRLHATSAIGDVTAALPRTFEGAFVHAQSFPALAVRYDARTVAWARSRMGKATWGKPRPGKVVGDVKLTTSIGNTEWRMAEGTV</sequence>
<accession>A0A9P3GT82</accession>
<dbReference type="EMBL" id="BPQB01000102">
    <property type="protein sequence ID" value="GJE99154.1"/>
    <property type="molecule type" value="Genomic_DNA"/>
</dbReference>
<dbReference type="AlphaFoldDB" id="A0A9P3GT82"/>
<organism evidence="2 3">
    <name type="scientific">Phanerochaete sordida</name>
    <dbReference type="NCBI Taxonomy" id="48140"/>
    <lineage>
        <taxon>Eukaryota</taxon>
        <taxon>Fungi</taxon>
        <taxon>Dikarya</taxon>
        <taxon>Basidiomycota</taxon>
        <taxon>Agaricomycotina</taxon>
        <taxon>Agaricomycetes</taxon>
        <taxon>Polyporales</taxon>
        <taxon>Phanerochaetaceae</taxon>
        <taxon>Phanerochaete</taxon>
    </lineage>
</organism>
<reference evidence="2 3" key="1">
    <citation type="submission" date="2021-08" db="EMBL/GenBank/DDBJ databases">
        <title>Draft Genome Sequence of Phanerochaete sordida strain YK-624.</title>
        <authorList>
            <person name="Mori T."/>
            <person name="Dohra H."/>
            <person name="Suzuki T."/>
            <person name="Kawagishi H."/>
            <person name="Hirai H."/>
        </authorList>
    </citation>
    <scope>NUCLEOTIDE SEQUENCE [LARGE SCALE GENOMIC DNA]</scope>
    <source>
        <strain evidence="2 3">YK-624</strain>
    </source>
</reference>
<keyword evidence="3" id="KW-1185">Reference proteome</keyword>
<gene>
    <name evidence="2" type="ORF">PsYK624_154010</name>
</gene>
<name>A0A9P3GT82_9APHY</name>
<proteinExistence type="predicted"/>
<feature type="domain" description="DUF7330" evidence="1">
    <location>
        <begin position="99"/>
        <end position="146"/>
    </location>
</feature>
<dbReference type="InterPro" id="IPR055754">
    <property type="entry name" value="DUF7330"/>
</dbReference>
<dbReference type="Pfam" id="PF24016">
    <property type="entry name" value="DUF7330"/>
    <property type="match status" value="1"/>
</dbReference>
<evidence type="ECO:0000259" key="1">
    <source>
        <dbReference type="Pfam" id="PF24016"/>
    </source>
</evidence>
<dbReference type="Proteomes" id="UP000703269">
    <property type="component" value="Unassembled WGS sequence"/>
</dbReference>
<dbReference type="OrthoDB" id="5570013at2759"/>
<evidence type="ECO:0000313" key="3">
    <source>
        <dbReference type="Proteomes" id="UP000703269"/>
    </source>
</evidence>